<evidence type="ECO:0000256" key="1">
    <source>
        <dbReference type="ARBA" id="ARBA00004162"/>
    </source>
</evidence>
<proteinExistence type="inferred from homology"/>
<dbReference type="FunCoup" id="A0A1B1YQB4">
    <property type="interactions" value="185"/>
</dbReference>
<dbReference type="RefSeq" id="WP_068802440.1">
    <property type="nucleotide sequence ID" value="NZ_CP014671.1"/>
</dbReference>
<dbReference type="EMBL" id="CP014671">
    <property type="protein sequence ID" value="ANX02927.1"/>
    <property type="molecule type" value="Genomic_DNA"/>
</dbReference>
<dbReference type="InterPro" id="IPR025713">
    <property type="entry name" value="MotB-like_N_dom"/>
</dbReference>
<dbReference type="InterPro" id="IPR050330">
    <property type="entry name" value="Bact_OuterMem_StrucFunc"/>
</dbReference>
<organism evidence="11 12">
    <name type="scientific">Immundisolibacter cernigliae</name>
    <dbReference type="NCBI Taxonomy" id="1810504"/>
    <lineage>
        <taxon>Bacteria</taxon>
        <taxon>Pseudomonadati</taxon>
        <taxon>Pseudomonadota</taxon>
        <taxon>Gammaproteobacteria</taxon>
        <taxon>Immundisolibacterales</taxon>
        <taxon>Immundisolibacteraceae</taxon>
        <taxon>Immundisolibacter</taxon>
    </lineage>
</organism>
<dbReference type="PANTHER" id="PTHR30329:SF20">
    <property type="entry name" value="EXPORTED PROTEIN"/>
    <property type="match status" value="1"/>
</dbReference>
<dbReference type="Pfam" id="PF00691">
    <property type="entry name" value="OmpA"/>
    <property type="match status" value="1"/>
</dbReference>
<protein>
    <recommendedName>
        <fullName evidence="10">OmpA-like domain-containing protein</fullName>
    </recommendedName>
</protein>
<evidence type="ECO:0000256" key="5">
    <source>
        <dbReference type="ARBA" id="ARBA00022989"/>
    </source>
</evidence>
<dbReference type="InParanoid" id="A0A1B1YQB4"/>
<keyword evidence="4 9" id="KW-0812">Transmembrane</keyword>
<dbReference type="InterPro" id="IPR036737">
    <property type="entry name" value="OmpA-like_sf"/>
</dbReference>
<dbReference type="Pfam" id="PF13677">
    <property type="entry name" value="MotB_plug"/>
    <property type="match status" value="1"/>
</dbReference>
<dbReference type="PROSITE" id="PS51123">
    <property type="entry name" value="OMPA_2"/>
    <property type="match status" value="1"/>
</dbReference>
<comment type="similarity">
    <text evidence="2">Belongs to the MotB family.</text>
</comment>
<evidence type="ECO:0000256" key="4">
    <source>
        <dbReference type="ARBA" id="ARBA00022692"/>
    </source>
</evidence>
<evidence type="ECO:0000259" key="10">
    <source>
        <dbReference type="PROSITE" id="PS51123"/>
    </source>
</evidence>
<evidence type="ECO:0000256" key="2">
    <source>
        <dbReference type="ARBA" id="ARBA00008914"/>
    </source>
</evidence>
<dbReference type="CDD" id="cd07185">
    <property type="entry name" value="OmpA_C-like"/>
    <property type="match status" value="1"/>
</dbReference>
<dbReference type="GO" id="GO:0005886">
    <property type="term" value="C:plasma membrane"/>
    <property type="evidence" value="ECO:0007669"/>
    <property type="project" value="UniProtKB-SubCell"/>
</dbReference>
<gene>
    <name evidence="11" type="ORF">PG2T_01110</name>
</gene>
<feature type="compositionally biased region" description="Pro residues" evidence="8">
    <location>
        <begin position="342"/>
        <end position="354"/>
    </location>
</feature>
<evidence type="ECO:0000256" key="7">
    <source>
        <dbReference type="PROSITE-ProRule" id="PRU00473"/>
    </source>
</evidence>
<accession>A0A1B1YQB4</accession>
<feature type="compositionally biased region" description="Polar residues" evidence="8">
    <location>
        <begin position="308"/>
        <end position="319"/>
    </location>
</feature>
<dbReference type="AlphaFoldDB" id="A0A1B1YQB4"/>
<name>A0A1B1YQB4_9GAMM</name>
<evidence type="ECO:0000313" key="12">
    <source>
        <dbReference type="Proteomes" id="UP000092952"/>
    </source>
</evidence>
<keyword evidence="12" id="KW-1185">Reference proteome</keyword>
<keyword evidence="5 9" id="KW-1133">Transmembrane helix</keyword>
<dbReference type="PRINTS" id="PR01023">
    <property type="entry name" value="NAFLGMOTY"/>
</dbReference>
<feature type="region of interest" description="Disordered" evidence="8">
    <location>
        <begin position="305"/>
        <end position="354"/>
    </location>
</feature>
<keyword evidence="6 7" id="KW-0472">Membrane</keyword>
<dbReference type="KEGG" id="gbi:PG2T_01110"/>
<dbReference type="STRING" id="1810504.PG2T_01110"/>
<evidence type="ECO:0000256" key="9">
    <source>
        <dbReference type="SAM" id="Phobius"/>
    </source>
</evidence>
<dbReference type="Proteomes" id="UP000092952">
    <property type="component" value="Chromosome"/>
</dbReference>
<dbReference type="NCBIfam" id="NF006541">
    <property type="entry name" value="PRK09038.1"/>
    <property type="match status" value="1"/>
</dbReference>
<dbReference type="PANTHER" id="PTHR30329">
    <property type="entry name" value="STATOR ELEMENT OF FLAGELLAR MOTOR COMPLEX"/>
    <property type="match status" value="1"/>
</dbReference>
<sequence length="354" mass="37965">MARKKKHEEHENHERWLVSYADFITLLFAFFVVMYAVSSVNEGKYRVLSDSMVAAFRSPTKSLMPIQVGNIVKSPSGSAVELPPMATNRLIDKTRRGKVGGGEGAGAGSADGDAAQAVLHQLANDLAKAFEALIAQDLVTVREGQLWLEVEIRAAVLFDSGSAQVKPDALPVVDQVVDILAGIPNSVRVEGYTDNVPISAGQYRSNWDLSAARAGSMVHRLLQRGLDPLRLSLAGYGEYRPIADNASDDGRSRNRRVVLVVLATPDASAQRELELSLIRQGPDDVGFRVPDGTPDAVSIVTQAMAPTATAQSGSDQTDPASKIGTSRWPADRRAAGQVPDFVPSPQPPQLVPPL</sequence>
<dbReference type="InterPro" id="IPR006665">
    <property type="entry name" value="OmpA-like"/>
</dbReference>
<feature type="transmembrane region" description="Helical" evidence="9">
    <location>
        <begin position="20"/>
        <end position="37"/>
    </location>
</feature>
<keyword evidence="3" id="KW-1003">Cell membrane</keyword>
<reference evidence="12" key="1">
    <citation type="submission" date="2016-03" db="EMBL/GenBank/DDBJ databases">
        <title>Complete genome sequence of Solimmundus cernigliae, representing a novel lineage of polycyclic aromatic hydrocarbon degraders within the Gammaproteobacteria.</title>
        <authorList>
            <person name="Singleton D.R."/>
            <person name="Dickey A.N."/>
            <person name="Scholl E.H."/>
            <person name="Wright F.A."/>
            <person name="Aitken M.D."/>
        </authorList>
    </citation>
    <scope>NUCLEOTIDE SEQUENCE [LARGE SCALE GENOMIC DNA]</scope>
    <source>
        <strain evidence="12">TR3.2</strain>
    </source>
</reference>
<dbReference type="Gene3D" id="3.30.1330.60">
    <property type="entry name" value="OmpA-like domain"/>
    <property type="match status" value="1"/>
</dbReference>
<evidence type="ECO:0000256" key="6">
    <source>
        <dbReference type="ARBA" id="ARBA00023136"/>
    </source>
</evidence>
<evidence type="ECO:0000256" key="3">
    <source>
        <dbReference type="ARBA" id="ARBA00022475"/>
    </source>
</evidence>
<feature type="domain" description="OmpA-like" evidence="10">
    <location>
        <begin position="145"/>
        <end position="265"/>
    </location>
</feature>
<dbReference type="OrthoDB" id="9815217at2"/>
<evidence type="ECO:0000313" key="11">
    <source>
        <dbReference type="EMBL" id="ANX02927.1"/>
    </source>
</evidence>
<evidence type="ECO:0000256" key="8">
    <source>
        <dbReference type="SAM" id="MobiDB-lite"/>
    </source>
</evidence>
<comment type="subcellular location">
    <subcellularLocation>
        <location evidence="1">Cell membrane</location>
        <topology evidence="1">Single-pass membrane protein</topology>
    </subcellularLocation>
</comment>
<dbReference type="SUPFAM" id="SSF103088">
    <property type="entry name" value="OmpA-like"/>
    <property type="match status" value="1"/>
</dbReference>